<evidence type="ECO:0000256" key="1">
    <source>
        <dbReference type="ARBA" id="ARBA00004651"/>
    </source>
</evidence>
<evidence type="ECO:0000256" key="2">
    <source>
        <dbReference type="ARBA" id="ARBA00008445"/>
    </source>
</evidence>
<reference evidence="11" key="1">
    <citation type="submission" date="2021-02" db="EMBL/GenBank/DDBJ databases">
        <title>Infant gut strain persistence is associated with maternal origin, phylogeny, and functional potential including surface adhesion and iron acquisition.</title>
        <authorList>
            <person name="Lou Y.C."/>
        </authorList>
    </citation>
    <scope>NUCLEOTIDE SEQUENCE</scope>
    <source>
        <strain evidence="11">L3_108_000G1_dasL3_108_000G1_metabat.metabat.11</strain>
    </source>
</reference>
<evidence type="ECO:0000256" key="4">
    <source>
        <dbReference type="ARBA" id="ARBA00022475"/>
    </source>
</evidence>
<comment type="caution">
    <text evidence="10">Lacks conserved residue(s) required for the propagation of feature annotation.</text>
</comment>
<dbReference type="GO" id="GO:0005886">
    <property type="term" value="C:plasma membrane"/>
    <property type="evidence" value="ECO:0007669"/>
    <property type="project" value="UniProtKB-SubCell"/>
</dbReference>
<dbReference type="GO" id="GO:0043952">
    <property type="term" value="P:protein transport by the Sec complex"/>
    <property type="evidence" value="ECO:0007669"/>
    <property type="project" value="TreeGrafter"/>
</dbReference>
<keyword evidence="5 10" id="KW-0812">Transmembrane</keyword>
<protein>
    <recommendedName>
        <fullName evidence="10">Protein-export membrane protein SecG</fullName>
    </recommendedName>
</protein>
<comment type="similarity">
    <text evidence="2 10">Belongs to the SecG family.</text>
</comment>
<proteinExistence type="inferred from homology"/>
<organism evidence="11 12">
    <name type="scientific">Thomasclavelia spiroformis</name>
    <dbReference type="NCBI Taxonomy" id="29348"/>
    <lineage>
        <taxon>Bacteria</taxon>
        <taxon>Bacillati</taxon>
        <taxon>Bacillota</taxon>
        <taxon>Erysipelotrichia</taxon>
        <taxon>Erysipelotrichales</taxon>
        <taxon>Coprobacillaceae</taxon>
        <taxon>Thomasclavelia</taxon>
    </lineage>
</organism>
<dbReference type="GO" id="GO:0009306">
    <property type="term" value="P:protein secretion"/>
    <property type="evidence" value="ECO:0007669"/>
    <property type="project" value="UniProtKB-UniRule"/>
</dbReference>
<dbReference type="GO" id="GO:0065002">
    <property type="term" value="P:intracellular protein transmembrane transport"/>
    <property type="evidence" value="ECO:0007669"/>
    <property type="project" value="TreeGrafter"/>
</dbReference>
<keyword evidence="7 10" id="KW-1133">Transmembrane helix</keyword>
<comment type="caution">
    <text evidence="11">The sequence shown here is derived from an EMBL/GenBank/DDBJ whole genome shotgun (WGS) entry which is preliminary data.</text>
</comment>
<evidence type="ECO:0000256" key="3">
    <source>
        <dbReference type="ARBA" id="ARBA00022448"/>
    </source>
</evidence>
<evidence type="ECO:0000313" key="12">
    <source>
        <dbReference type="Proteomes" id="UP000751224"/>
    </source>
</evidence>
<dbReference type="RefSeq" id="WP_297671651.1">
    <property type="nucleotide sequence ID" value="NZ_JAGZCC010000074.1"/>
</dbReference>
<comment type="subcellular location">
    <subcellularLocation>
        <location evidence="1 10">Cell membrane</location>
        <topology evidence="1 10">Multi-pass membrane protein</topology>
    </subcellularLocation>
</comment>
<keyword evidence="8 10" id="KW-0811">Translocation</keyword>
<sequence>MFGTILNVLLVIISIVLIILCLLQSGKSDGIVNALTGQSSNLFAQQKERGADLIITRITAGLAIAFFIIAIIIRMS</sequence>
<dbReference type="GO" id="GO:0015450">
    <property type="term" value="F:protein-transporting ATPase activity"/>
    <property type="evidence" value="ECO:0007669"/>
    <property type="project" value="UniProtKB-UniRule"/>
</dbReference>
<evidence type="ECO:0000256" key="7">
    <source>
        <dbReference type="ARBA" id="ARBA00022989"/>
    </source>
</evidence>
<dbReference type="InterPro" id="IPR004692">
    <property type="entry name" value="SecG"/>
</dbReference>
<feature type="transmembrane region" description="Helical" evidence="10">
    <location>
        <begin position="54"/>
        <end position="73"/>
    </location>
</feature>
<comment type="function">
    <text evidence="10">Involved in protein export. Participates in an early event of protein translocation.</text>
</comment>
<keyword evidence="4 10" id="KW-1003">Cell membrane</keyword>
<dbReference type="PANTHER" id="PTHR34182:SF1">
    <property type="entry name" value="PROTEIN-EXPORT MEMBRANE PROTEIN SECG"/>
    <property type="match status" value="1"/>
</dbReference>
<dbReference type="PRINTS" id="PR01651">
    <property type="entry name" value="SECGEXPORT"/>
</dbReference>
<evidence type="ECO:0000256" key="8">
    <source>
        <dbReference type="ARBA" id="ARBA00023010"/>
    </source>
</evidence>
<evidence type="ECO:0000256" key="5">
    <source>
        <dbReference type="ARBA" id="ARBA00022692"/>
    </source>
</evidence>
<accession>A0A943ELR9</accession>
<dbReference type="EMBL" id="JAGZCC010000074">
    <property type="protein sequence ID" value="MBS5589032.1"/>
    <property type="molecule type" value="Genomic_DNA"/>
</dbReference>
<dbReference type="Proteomes" id="UP000751224">
    <property type="component" value="Unassembled WGS sequence"/>
</dbReference>
<dbReference type="AlphaFoldDB" id="A0A943ELR9"/>
<keyword evidence="6 10" id="KW-0653">Protein transport</keyword>
<keyword evidence="3 10" id="KW-0813">Transport</keyword>
<dbReference type="Pfam" id="PF03840">
    <property type="entry name" value="SecG"/>
    <property type="match status" value="1"/>
</dbReference>
<evidence type="ECO:0000313" key="11">
    <source>
        <dbReference type="EMBL" id="MBS5589032.1"/>
    </source>
</evidence>
<evidence type="ECO:0000256" key="6">
    <source>
        <dbReference type="ARBA" id="ARBA00022927"/>
    </source>
</evidence>
<keyword evidence="9 10" id="KW-0472">Membrane</keyword>
<dbReference type="NCBIfam" id="TIGR00810">
    <property type="entry name" value="secG"/>
    <property type="match status" value="1"/>
</dbReference>
<gene>
    <name evidence="11" type="primary">secG</name>
    <name evidence="11" type="ORF">KHX14_09550</name>
</gene>
<evidence type="ECO:0000256" key="9">
    <source>
        <dbReference type="ARBA" id="ARBA00023136"/>
    </source>
</evidence>
<dbReference type="PANTHER" id="PTHR34182">
    <property type="entry name" value="PROTEIN-EXPORT MEMBRANE PROTEIN SECG"/>
    <property type="match status" value="1"/>
</dbReference>
<name>A0A943ELR9_9FIRM</name>
<evidence type="ECO:0000256" key="10">
    <source>
        <dbReference type="RuleBase" id="RU365087"/>
    </source>
</evidence>